<dbReference type="PANTHER" id="PTHR16517:SF86">
    <property type="entry name" value="TUBBY-LIKE F-BOX PROTEIN 1"/>
    <property type="match status" value="1"/>
</dbReference>
<evidence type="ECO:0000313" key="4">
    <source>
        <dbReference type="EMBL" id="PTQ34545.1"/>
    </source>
</evidence>
<dbReference type="Proteomes" id="UP000244005">
    <property type="component" value="Unassembled WGS sequence"/>
</dbReference>
<proteinExistence type="inferred from homology"/>
<dbReference type="EMBL" id="KZ772751">
    <property type="protein sequence ID" value="PTQ34545.1"/>
    <property type="molecule type" value="Genomic_DNA"/>
</dbReference>
<feature type="domain" description="Tubby C-terminal" evidence="3">
    <location>
        <begin position="35"/>
        <end position="373"/>
    </location>
</feature>
<dbReference type="InterPro" id="IPR000007">
    <property type="entry name" value="Tubby_C"/>
</dbReference>
<dbReference type="PRINTS" id="PR01573">
    <property type="entry name" value="SUPERTUBBY"/>
</dbReference>
<dbReference type="Gramene" id="Mp8g15640.1">
    <property type="protein sequence ID" value="Mp8g15640.1.cds"/>
    <property type="gene ID" value="Mp8g15640"/>
</dbReference>
<organism evidence="4 5">
    <name type="scientific">Marchantia polymorpha</name>
    <name type="common">Common liverwort</name>
    <name type="synonym">Marchantia aquatica</name>
    <dbReference type="NCBI Taxonomy" id="3197"/>
    <lineage>
        <taxon>Eukaryota</taxon>
        <taxon>Viridiplantae</taxon>
        <taxon>Streptophyta</taxon>
        <taxon>Embryophyta</taxon>
        <taxon>Marchantiophyta</taxon>
        <taxon>Marchantiopsida</taxon>
        <taxon>Marchantiidae</taxon>
        <taxon>Marchantiales</taxon>
        <taxon>Marchantiaceae</taxon>
        <taxon>Marchantia</taxon>
    </lineage>
</organism>
<comment type="similarity">
    <text evidence="1">Belongs to the TUB family.</text>
</comment>
<protein>
    <recommendedName>
        <fullName evidence="3">Tubby C-terminal domain-containing protein</fullName>
    </recommendedName>
</protein>
<reference evidence="5" key="1">
    <citation type="journal article" date="2017" name="Cell">
        <title>Insights into land plant evolution garnered from the Marchantia polymorpha genome.</title>
        <authorList>
            <person name="Bowman J.L."/>
            <person name="Kohchi T."/>
            <person name="Yamato K.T."/>
            <person name="Jenkins J."/>
            <person name="Shu S."/>
            <person name="Ishizaki K."/>
            <person name="Yamaoka S."/>
            <person name="Nishihama R."/>
            <person name="Nakamura Y."/>
            <person name="Berger F."/>
            <person name="Adam C."/>
            <person name="Aki S.S."/>
            <person name="Althoff F."/>
            <person name="Araki T."/>
            <person name="Arteaga-Vazquez M.A."/>
            <person name="Balasubrmanian S."/>
            <person name="Barry K."/>
            <person name="Bauer D."/>
            <person name="Boehm C.R."/>
            <person name="Briginshaw L."/>
            <person name="Caballero-Perez J."/>
            <person name="Catarino B."/>
            <person name="Chen F."/>
            <person name="Chiyoda S."/>
            <person name="Chovatia M."/>
            <person name="Davies K.M."/>
            <person name="Delmans M."/>
            <person name="Demura T."/>
            <person name="Dierschke T."/>
            <person name="Dolan L."/>
            <person name="Dorantes-Acosta A.E."/>
            <person name="Eklund D.M."/>
            <person name="Florent S.N."/>
            <person name="Flores-Sandoval E."/>
            <person name="Fujiyama A."/>
            <person name="Fukuzawa H."/>
            <person name="Galik B."/>
            <person name="Grimanelli D."/>
            <person name="Grimwood J."/>
            <person name="Grossniklaus U."/>
            <person name="Hamada T."/>
            <person name="Haseloff J."/>
            <person name="Hetherington A.J."/>
            <person name="Higo A."/>
            <person name="Hirakawa Y."/>
            <person name="Hundley H.N."/>
            <person name="Ikeda Y."/>
            <person name="Inoue K."/>
            <person name="Inoue S.I."/>
            <person name="Ishida S."/>
            <person name="Jia Q."/>
            <person name="Kakita M."/>
            <person name="Kanazawa T."/>
            <person name="Kawai Y."/>
            <person name="Kawashima T."/>
            <person name="Kennedy M."/>
            <person name="Kinose K."/>
            <person name="Kinoshita T."/>
            <person name="Kohara Y."/>
            <person name="Koide E."/>
            <person name="Komatsu K."/>
            <person name="Kopischke S."/>
            <person name="Kubo M."/>
            <person name="Kyozuka J."/>
            <person name="Lagercrantz U."/>
            <person name="Lin S.S."/>
            <person name="Lindquist E."/>
            <person name="Lipzen A.M."/>
            <person name="Lu C.W."/>
            <person name="De Luna E."/>
            <person name="Martienssen R.A."/>
            <person name="Minamino N."/>
            <person name="Mizutani M."/>
            <person name="Mizutani M."/>
            <person name="Mochizuki N."/>
            <person name="Monte I."/>
            <person name="Mosher R."/>
            <person name="Nagasaki H."/>
            <person name="Nakagami H."/>
            <person name="Naramoto S."/>
            <person name="Nishitani K."/>
            <person name="Ohtani M."/>
            <person name="Okamoto T."/>
            <person name="Okumura M."/>
            <person name="Phillips J."/>
            <person name="Pollak B."/>
            <person name="Reinders A."/>
            <person name="Rovekamp M."/>
            <person name="Sano R."/>
            <person name="Sawa S."/>
            <person name="Schmid M.W."/>
            <person name="Shirakawa M."/>
            <person name="Solano R."/>
            <person name="Spunde A."/>
            <person name="Suetsugu N."/>
            <person name="Sugano S."/>
            <person name="Sugiyama A."/>
            <person name="Sun R."/>
            <person name="Suzuki Y."/>
            <person name="Takenaka M."/>
            <person name="Takezawa D."/>
            <person name="Tomogane H."/>
            <person name="Tsuzuki M."/>
            <person name="Ueda T."/>
            <person name="Umeda M."/>
            <person name="Ward J.M."/>
            <person name="Watanabe Y."/>
            <person name="Yazaki K."/>
            <person name="Yokoyama R."/>
            <person name="Yoshitake Y."/>
            <person name="Yotsui I."/>
            <person name="Zachgo S."/>
            <person name="Schmutz J."/>
        </authorList>
    </citation>
    <scope>NUCLEOTIDE SEQUENCE [LARGE SCALE GENOMIC DNA]</scope>
    <source>
        <strain evidence="5">Tak-1</strain>
    </source>
</reference>
<dbReference type="AlphaFoldDB" id="A0A2R6WL31"/>
<evidence type="ECO:0000256" key="2">
    <source>
        <dbReference type="SAM" id="MobiDB-lite"/>
    </source>
</evidence>
<feature type="region of interest" description="Disordered" evidence="2">
    <location>
        <begin position="179"/>
        <end position="259"/>
    </location>
</feature>
<dbReference type="Pfam" id="PF01167">
    <property type="entry name" value="Tub"/>
    <property type="match status" value="1"/>
</dbReference>
<feature type="compositionally biased region" description="Basic and acidic residues" evidence="2">
    <location>
        <begin position="246"/>
        <end position="259"/>
    </location>
</feature>
<gene>
    <name evidence="4" type="ORF">MARPO_0079s0049</name>
</gene>
<evidence type="ECO:0000259" key="3">
    <source>
        <dbReference type="Pfam" id="PF01167"/>
    </source>
</evidence>
<keyword evidence="5" id="KW-1185">Reference proteome</keyword>
<sequence length="373" mass="42130">MFDSPESSPEHEHRLIRGVWQPLTVDPKDNINPFQPAPKKRLVQCFIVKDPVSQAFCLFLQLSPQLSLTNKGKFLLASREISHVSRTEFSIWNDLDELSEDSEFLIGKLMSNLSRTEYLLYDYRQCGTPESYSSCWRPQHGVRPGSVRVAEVHYNMTLGKPQQFHSFIHTIRLCTDNEGRAGPVRSPDVRLHSHRIAGDSESSSDDSGKSRSTHSSSEGAKAAQERESSDAALDKSASWTGQNQPRLEDSVPHSKSDSSLHHLLHSFGSKHGVKKDLKVDTTHSDVADAPLTLKTKAYLWDESLKRYYARFDKRADVQGSSKNFQLVIGDESETHKDETMLQFGEVSPEIYFMDYAHPLTAFEAFGICLTRLD</sequence>
<feature type="compositionally biased region" description="Basic and acidic residues" evidence="2">
    <location>
        <begin position="223"/>
        <end position="233"/>
    </location>
</feature>
<dbReference type="SUPFAM" id="SSF54518">
    <property type="entry name" value="Tubby C-terminal domain-like"/>
    <property type="match status" value="1"/>
</dbReference>
<dbReference type="OrthoDB" id="8775810at2759"/>
<evidence type="ECO:0000256" key="1">
    <source>
        <dbReference type="ARBA" id="ARBA00007129"/>
    </source>
</evidence>
<evidence type="ECO:0000313" key="5">
    <source>
        <dbReference type="Proteomes" id="UP000244005"/>
    </source>
</evidence>
<accession>A0A2R6WL31</accession>
<dbReference type="PANTHER" id="PTHR16517">
    <property type="entry name" value="TUBBY-RELATED"/>
    <property type="match status" value="1"/>
</dbReference>
<name>A0A2R6WL31_MARPO</name>
<dbReference type="Gene3D" id="3.20.90.10">
    <property type="entry name" value="Tubby Protein, Chain A"/>
    <property type="match status" value="1"/>
</dbReference>
<dbReference type="InterPro" id="IPR025659">
    <property type="entry name" value="Tubby-like_C"/>
</dbReference>